<evidence type="ECO:0000313" key="13">
    <source>
        <dbReference type="Proteomes" id="UP001176471"/>
    </source>
</evidence>
<dbReference type="Pfam" id="PF26002">
    <property type="entry name" value="Beta-barrel_AprE"/>
    <property type="match status" value="1"/>
</dbReference>
<keyword evidence="7 9" id="KW-1133">Transmembrane helix</keyword>
<dbReference type="InterPro" id="IPR050739">
    <property type="entry name" value="MFP"/>
</dbReference>
<evidence type="ECO:0000256" key="1">
    <source>
        <dbReference type="ARBA" id="ARBA00004377"/>
    </source>
</evidence>
<dbReference type="PANTHER" id="PTHR30386">
    <property type="entry name" value="MEMBRANE FUSION SUBUNIT OF EMRAB-TOLC MULTIDRUG EFFLUX PUMP"/>
    <property type="match status" value="1"/>
</dbReference>
<protein>
    <recommendedName>
        <fullName evidence="9">Membrane fusion protein (MFP) family protein</fullName>
    </recommendedName>
</protein>
<evidence type="ECO:0000256" key="7">
    <source>
        <dbReference type="ARBA" id="ARBA00022989"/>
    </source>
</evidence>
<comment type="similarity">
    <text evidence="2 9">Belongs to the membrane fusion protein (MFP) (TC 8.A.1) family.</text>
</comment>
<evidence type="ECO:0000256" key="3">
    <source>
        <dbReference type="ARBA" id="ARBA00022448"/>
    </source>
</evidence>
<dbReference type="RefSeq" id="WP_304536343.1">
    <property type="nucleotide sequence ID" value="NZ_JAUQOM010000006.1"/>
</dbReference>
<dbReference type="Gene3D" id="2.40.30.170">
    <property type="match status" value="1"/>
</dbReference>
<feature type="transmembrane region" description="Helical" evidence="9">
    <location>
        <begin position="52"/>
        <end position="70"/>
    </location>
</feature>
<feature type="domain" description="Multidrug resistance protein MdtA-like barrel-sandwich hybrid" evidence="10">
    <location>
        <begin position="106"/>
        <end position="353"/>
    </location>
</feature>
<evidence type="ECO:0000313" key="12">
    <source>
        <dbReference type="EMBL" id="MDO7835919.1"/>
    </source>
</evidence>
<keyword evidence="6 9" id="KW-0812">Transmembrane</keyword>
<evidence type="ECO:0000259" key="11">
    <source>
        <dbReference type="Pfam" id="PF26002"/>
    </source>
</evidence>
<dbReference type="InterPro" id="IPR010129">
    <property type="entry name" value="T1SS_HlyD"/>
</dbReference>
<feature type="domain" description="AprE-like beta-barrel" evidence="11">
    <location>
        <begin position="361"/>
        <end position="466"/>
    </location>
</feature>
<evidence type="ECO:0000256" key="2">
    <source>
        <dbReference type="ARBA" id="ARBA00009477"/>
    </source>
</evidence>
<organism evidence="12 13">
    <name type="scientific">Sphingobium cyanobacteriorum</name>
    <dbReference type="NCBI Taxonomy" id="3063954"/>
    <lineage>
        <taxon>Bacteria</taxon>
        <taxon>Pseudomonadati</taxon>
        <taxon>Pseudomonadota</taxon>
        <taxon>Alphaproteobacteria</taxon>
        <taxon>Sphingomonadales</taxon>
        <taxon>Sphingomonadaceae</taxon>
        <taxon>Sphingobium</taxon>
    </lineage>
</organism>
<dbReference type="Proteomes" id="UP001176471">
    <property type="component" value="Unassembled WGS sequence"/>
</dbReference>
<dbReference type="PANTHER" id="PTHR30386:SF27">
    <property type="entry name" value="MEMBRANE FUSION PROTEIN (MFP) FAMILY PROTEIN"/>
    <property type="match status" value="1"/>
</dbReference>
<dbReference type="InterPro" id="IPR058625">
    <property type="entry name" value="MdtA-like_BSH"/>
</dbReference>
<dbReference type="InterPro" id="IPR058982">
    <property type="entry name" value="Beta-barrel_AprE"/>
</dbReference>
<comment type="caution">
    <text evidence="12">The sequence shown here is derived from an EMBL/GenBank/DDBJ whole genome shotgun (WGS) entry which is preliminary data.</text>
</comment>
<dbReference type="NCBIfam" id="TIGR01843">
    <property type="entry name" value="type_I_hlyD"/>
    <property type="match status" value="1"/>
</dbReference>
<evidence type="ECO:0000256" key="5">
    <source>
        <dbReference type="ARBA" id="ARBA00022519"/>
    </source>
</evidence>
<sequence length="489" mass="52909">MKESLSRHWDMVRQALALDRAAAAGRIERHETEFLPAALEIIESPPSPAGRLLLWLLCGFLGIALLWSILAKVDIIVAAPGRVSPLGSVQTVSWGGSGSDAEGSVGVVRELRVAEGDRVRRGQLLIALDPTLVSAQSDQARRGLDSAQVEAARSRALVGYLTTGRIAMPDVPGLSAQDRAVQQQLIRSTIGEYAARAAGIDQQRAEKQAQLDSAVRQRAMMVDTLALLDKEIAMRTELAAKGYQSKVSVYQIQQVRIERLRDIEQQESLAAQARAALADLAQQQAQLRQGLARGSLTDLSKASDDASLRRQELAKAQRRNALLQIRAPVDGTVERLKVRTVGGTVQAAQPLLDIVPSGGPLFVEALVPNGEIGFVRLGQAVQVKVDAFPFTDYGMLHGVVTSIGRDSVQGLDENSRPDPAAPTGFKVRVRLNDTALRSGDCRTGSADCHLLRLSSGMRVQAEIRTGRRRIIQYILSPLMQASVEAGRER</sequence>
<proteinExistence type="inferred from homology"/>
<keyword evidence="8 9" id="KW-0472">Membrane</keyword>
<dbReference type="Gene3D" id="2.40.50.100">
    <property type="match status" value="1"/>
</dbReference>
<keyword evidence="3 9" id="KW-0813">Transport</keyword>
<dbReference type="PRINTS" id="PR01490">
    <property type="entry name" value="RTXTOXIND"/>
</dbReference>
<name>A0ABT8ZN13_9SPHN</name>
<evidence type="ECO:0000256" key="4">
    <source>
        <dbReference type="ARBA" id="ARBA00022475"/>
    </source>
</evidence>
<dbReference type="PROSITE" id="PS00543">
    <property type="entry name" value="HLYD_FAMILY"/>
    <property type="match status" value="1"/>
</dbReference>
<evidence type="ECO:0000256" key="6">
    <source>
        <dbReference type="ARBA" id="ARBA00022692"/>
    </source>
</evidence>
<accession>A0ABT8ZN13</accession>
<reference evidence="12" key="1">
    <citation type="submission" date="2023-07" db="EMBL/GenBank/DDBJ databases">
        <title>Bacterial whole genome sequence for Sphingobium sp. HBC34.</title>
        <authorList>
            <person name="Le V."/>
            <person name="Ko S.-R."/>
            <person name="Ahn C.-Y."/>
            <person name="Oh H.-M."/>
        </authorList>
    </citation>
    <scope>NUCLEOTIDE SEQUENCE</scope>
    <source>
        <strain evidence="12">HBC34</strain>
    </source>
</reference>
<evidence type="ECO:0000256" key="9">
    <source>
        <dbReference type="RuleBase" id="RU365093"/>
    </source>
</evidence>
<gene>
    <name evidence="12" type="ORF">Q4610_12770</name>
</gene>
<keyword evidence="13" id="KW-1185">Reference proteome</keyword>
<comment type="subcellular location">
    <subcellularLocation>
        <location evidence="1 9">Cell inner membrane</location>
        <topology evidence="1 9">Single-pass membrane protein</topology>
    </subcellularLocation>
</comment>
<evidence type="ECO:0000256" key="8">
    <source>
        <dbReference type="ARBA" id="ARBA00023136"/>
    </source>
</evidence>
<keyword evidence="4 9" id="KW-1003">Cell membrane</keyword>
<dbReference type="EMBL" id="JAUQOM010000006">
    <property type="protein sequence ID" value="MDO7835919.1"/>
    <property type="molecule type" value="Genomic_DNA"/>
</dbReference>
<dbReference type="Pfam" id="PF25917">
    <property type="entry name" value="BSH_RND"/>
    <property type="match status" value="1"/>
</dbReference>
<evidence type="ECO:0000259" key="10">
    <source>
        <dbReference type="Pfam" id="PF25917"/>
    </source>
</evidence>
<keyword evidence="5 9" id="KW-0997">Cell inner membrane</keyword>
<dbReference type="InterPro" id="IPR006144">
    <property type="entry name" value="Secretion_HlyD_CS"/>
</dbReference>